<sequence length="35" mass="3778">MPFQQAAKLGTDKVIRDHSTVGFVVSTDCPARSSK</sequence>
<name>A0A2M9F2T7_9BACL</name>
<protein>
    <recommendedName>
        <fullName evidence="1">Stage IV sporulation protein A ATPase domain-containing protein</fullName>
    </recommendedName>
</protein>
<evidence type="ECO:0000259" key="1">
    <source>
        <dbReference type="Pfam" id="PF09547"/>
    </source>
</evidence>
<feature type="domain" description="Stage IV sporulation protein A ATPase" evidence="1">
    <location>
        <begin position="1"/>
        <end position="29"/>
    </location>
</feature>
<organism evidence="2 3">
    <name type="scientific">Chryseomicrobium excrementi</name>
    <dbReference type="NCBI Taxonomy" id="2041346"/>
    <lineage>
        <taxon>Bacteria</taxon>
        <taxon>Bacillati</taxon>
        <taxon>Bacillota</taxon>
        <taxon>Bacilli</taxon>
        <taxon>Bacillales</taxon>
        <taxon>Caryophanaceae</taxon>
        <taxon>Chryseomicrobium</taxon>
    </lineage>
</organism>
<dbReference type="AlphaFoldDB" id="A0A2M9F2T7"/>
<dbReference type="Proteomes" id="UP000228680">
    <property type="component" value="Unassembled WGS sequence"/>
</dbReference>
<evidence type="ECO:0000313" key="2">
    <source>
        <dbReference type="EMBL" id="PJK17777.1"/>
    </source>
</evidence>
<dbReference type="InterPro" id="IPR046842">
    <property type="entry name" value="SpoIVA_ATPase"/>
</dbReference>
<dbReference type="Pfam" id="PF09547">
    <property type="entry name" value="SpoIVA_ATPase"/>
    <property type="match status" value="1"/>
</dbReference>
<keyword evidence="3" id="KW-1185">Reference proteome</keyword>
<accession>A0A2M9F2T7</accession>
<evidence type="ECO:0000313" key="3">
    <source>
        <dbReference type="Proteomes" id="UP000228680"/>
    </source>
</evidence>
<dbReference type="EMBL" id="PCGR01000001">
    <property type="protein sequence ID" value="PJK17777.1"/>
    <property type="molecule type" value="Genomic_DNA"/>
</dbReference>
<reference evidence="2 3" key="1">
    <citation type="submission" date="2017-10" db="EMBL/GenBank/DDBJ databases">
        <title>Draft genome of Chryseomicrobium casticus sp. nov.</title>
        <authorList>
            <person name="Chakraborty R."/>
            <person name="Saha T."/>
        </authorList>
    </citation>
    <scope>NUCLEOTIDE SEQUENCE [LARGE SCALE GENOMIC DNA]</scope>
    <source>
        <strain evidence="2 3">ET03</strain>
    </source>
</reference>
<gene>
    <name evidence="2" type="ORF">CQS04_02555</name>
</gene>
<proteinExistence type="predicted"/>
<comment type="caution">
    <text evidence="2">The sequence shown here is derived from an EMBL/GenBank/DDBJ whole genome shotgun (WGS) entry which is preliminary data.</text>
</comment>